<accession>A0AAD3T2X2</accession>
<reference evidence="1" key="1">
    <citation type="submission" date="2023-05" db="EMBL/GenBank/DDBJ databases">
        <title>Nepenthes gracilis genome sequencing.</title>
        <authorList>
            <person name="Fukushima K."/>
        </authorList>
    </citation>
    <scope>NUCLEOTIDE SEQUENCE</scope>
    <source>
        <strain evidence="1">SING2019-196</strain>
    </source>
</reference>
<organism evidence="1 2">
    <name type="scientific">Nepenthes gracilis</name>
    <name type="common">Slender pitcher plant</name>
    <dbReference type="NCBI Taxonomy" id="150966"/>
    <lineage>
        <taxon>Eukaryota</taxon>
        <taxon>Viridiplantae</taxon>
        <taxon>Streptophyta</taxon>
        <taxon>Embryophyta</taxon>
        <taxon>Tracheophyta</taxon>
        <taxon>Spermatophyta</taxon>
        <taxon>Magnoliopsida</taxon>
        <taxon>eudicotyledons</taxon>
        <taxon>Gunneridae</taxon>
        <taxon>Pentapetalae</taxon>
        <taxon>Caryophyllales</taxon>
        <taxon>Nepenthaceae</taxon>
        <taxon>Nepenthes</taxon>
    </lineage>
</organism>
<sequence>MGDLVLIYVWWSHDHYKYKSGLEVVSETFPAVEGKLLWRTDVMGTDLSHGRRVTIIGRSAWPLIPIFLIA</sequence>
<dbReference type="AlphaFoldDB" id="A0AAD3T2X2"/>
<name>A0AAD3T2X2_NEPGR</name>
<protein>
    <submittedName>
        <fullName evidence="1">Uncharacterized protein</fullName>
    </submittedName>
</protein>
<proteinExistence type="predicted"/>
<evidence type="ECO:0000313" key="1">
    <source>
        <dbReference type="EMBL" id="GMH22013.1"/>
    </source>
</evidence>
<dbReference type="Proteomes" id="UP001279734">
    <property type="component" value="Unassembled WGS sequence"/>
</dbReference>
<keyword evidence="2" id="KW-1185">Reference proteome</keyword>
<evidence type="ECO:0000313" key="2">
    <source>
        <dbReference type="Proteomes" id="UP001279734"/>
    </source>
</evidence>
<comment type="caution">
    <text evidence="1">The sequence shown here is derived from an EMBL/GenBank/DDBJ whole genome shotgun (WGS) entry which is preliminary data.</text>
</comment>
<dbReference type="EMBL" id="BSYO01000024">
    <property type="protein sequence ID" value="GMH22013.1"/>
    <property type="molecule type" value="Genomic_DNA"/>
</dbReference>
<gene>
    <name evidence="1" type="ORF">Nepgr_023856</name>
</gene>